<protein>
    <submittedName>
        <fullName evidence="3">Uncharacterized protein</fullName>
    </submittedName>
</protein>
<dbReference type="OrthoDB" id="1915670at2759"/>
<keyword evidence="1" id="KW-0175">Coiled coil</keyword>
<feature type="compositionally biased region" description="Polar residues" evidence="2">
    <location>
        <begin position="99"/>
        <end position="113"/>
    </location>
</feature>
<evidence type="ECO:0000256" key="2">
    <source>
        <dbReference type="SAM" id="MobiDB-lite"/>
    </source>
</evidence>
<feature type="region of interest" description="Disordered" evidence="2">
    <location>
        <begin position="92"/>
        <end position="123"/>
    </location>
</feature>
<dbReference type="AlphaFoldDB" id="A0A833R4L1"/>
<comment type="caution">
    <text evidence="3">The sequence shown here is derived from an EMBL/GenBank/DDBJ whole genome shotgun (WGS) entry which is preliminary data.</text>
</comment>
<feature type="coiled-coil region" evidence="1">
    <location>
        <begin position="148"/>
        <end position="234"/>
    </location>
</feature>
<keyword evidence="4" id="KW-1185">Reference proteome</keyword>
<evidence type="ECO:0000313" key="3">
    <source>
        <dbReference type="EMBL" id="KAF3329738.1"/>
    </source>
</evidence>
<evidence type="ECO:0000256" key="1">
    <source>
        <dbReference type="SAM" id="Coils"/>
    </source>
</evidence>
<evidence type="ECO:0000313" key="4">
    <source>
        <dbReference type="Proteomes" id="UP000623129"/>
    </source>
</evidence>
<dbReference type="InterPro" id="IPR040289">
    <property type="entry name" value="MBP2C"/>
</dbReference>
<dbReference type="Proteomes" id="UP000623129">
    <property type="component" value="Unassembled WGS sequence"/>
</dbReference>
<accession>A0A833R4L1</accession>
<dbReference type="GO" id="GO:0008017">
    <property type="term" value="F:microtubule binding"/>
    <property type="evidence" value="ECO:0007669"/>
    <property type="project" value="InterPro"/>
</dbReference>
<dbReference type="GO" id="GO:0010497">
    <property type="term" value="P:plasmodesmata-mediated intercellular transport"/>
    <property type="evidence" value="ECO:0007669"/>
    <property type="project" value="InterPro"/>
</dbReference>
<feature type="compositionally biased region" description="Low complexity" evidence="2">
    <location>
        <begin position="27"/>
        <end position="47"/>
    </location>
</feature>
<feature type="region of interest" description="Disordered" evidence="2">
    <location>
        <begin position="1"/>
        <end position="56"/>
    </location>
</feature>
<sequence length="342" mass="37605">MQKTQQRSLKSRGLPDRGPHNRQRPLSSSSVSSTSSPPAPPTTTSSVAKRKGGENVDKLLFKNLVEMVPLIETLMDKKPNPGFTRRASMVHTPAPSQVKKVSTTRSVQGTKSISAKKQKSPSEVAATMKKAPNGIHSSASKPLVARNLKKEREELALLQGQVSEMEKKLVEKEEALKLAHNSIDQMSTVSDALEDVRRQLEEKELMVISASSELNEAKIALADKHAALEKLEWEGKMSSMKVEELQGNVDYMSDEISVLMEAFEKLAPNDSDVCLDGGTVSSLECEPMEFEDDIGEIDMDKMEEEITAYMSALAAAKENPDEKLLDTVAQERLRLQALVLSS</sequence>
<gene>
    <name evidence="3" type="ORF">FCM35_KLT05069</name>
</gene>
<proteinExistence type="predicted"/>
<name>A0A833R4L1_9POAL</name>
<organism evidence="3 4">
    <name type="scientific">Carex littledalei</name>
    <dbReference type="NCBI Taxonomy" id="544730"/>
    <lineage>
        <taxon>Eukaryota</taxon>
        <taxon>Viridiplantae</taxon>
        <taxon>Streptophyta</taxon>
        <taxon>Embryophyta</taxon>
        <taxon>Tracheophyta</taxon>
        <taxon>Spermatophyta</taxon>
        <taxon>Magnoliopsida</taxon>
        <taxon>Liliopsida</taxon>
        <taxon>Poales</taxon>
        <taxon>Cyperaceae</taxon>
        <taxon>Cyperoideae</taxon>
        <taxon>Cariceae</taxon>
        <taxon>Carex</taxon>
        <taxon>Carex subgen. Euthyceras</taxon>
    </lineage>
</organism>
<dbReference type="PANTHER" id="PTHR35502">
    <property type="entry name" value="PROTEIN MICROTUBULE BINDING PROTEIN 2C"/>
    <property type="match status" value="1"/>
</dbReference>
<dbReference type="EMBL" id="SWLB01000014">
    <property type="protein sequence ID" value="KAF3329738.1"/>
    <property type="molecule type" value="Genomic_DNA"/>
</dbReference>
<reference evidence="3" key="1">
    <citation type="submission" date="2020-01" db="EMBL/GenBank/DDBJ databases">
        <title>Genome sequence of Kobresia littledalei, the first chromosome-level genome in the family Cyperaceae.</title>
        <authorList>
            <person name="Qu G."/>
        </authorList>
    </citation>
    <scope>NUCLEOTIDE SEQUENCE</scope>
    <source>
        <strain evidence="3">C.B.Clarke</strain>
        <tissue evidence="3">Leaf</tissue>
    </source>
</reference>
<dbReference type="PANTHER" id="PTHR35502:SF1">
    <property type="entry name" value="OS09G0476000 PROTEIN"/>
    <property type="match status" value="1"/>
</dbReference>